<proteinExistence type="predicted"/>
<dbReference type="VEuPathDB" id="VectorBase:HLOH_042212"/>
<protein>
    <submittedName>
        <fullName evidence="3">Uncharacterized protein</fullName>
    </submittedName>
</protein>
<dbReference type="InterPro" id="IPR050467">
    <property type="entry name" value="LRFN"/>
</dbReference>
<accession>A0A9J6G3D7</accession>
<dbReference type="PANTHER" id="PTHR45842">
    <property type="entry name" value="SYNAPTIC ADHESION-LIKE MOLECULE SALM"/>
    <property type="match status" value="1"/>
</dbReference>
<dbReference type="Proteomes" id="UP000821853">
    <property type="component" value="Chromosome 2"/>
</dbReference>
<reference evidence="3 4" key="1">
    <citation type="journal article" date="2020" name="Cell">
        <title>Large-Scale Comparative Analyses of Tick Genomes Elucidate Their Genetic Diversity and Vector Capacities.</title>
        <authorList>
            <consortium name="Tick Genome and Microbiome Consortium (TIGMIC)"/>
            <person name="Jia N."/>
            <person name="Wang J."/>
            <person name="Shi W."/>
            <person name="Du L."/>
            <person name="Sun Y."/>
            <person name="Zhan W."/>
            <person name="Jiang J.F."/>
            <person name="Wang Q."/>
            <person name="Zhang B."/>
            <person name="Ji P."/>
            <person name="Bell-Sakyi L."/>
            <person name="Cui X.M."/>
            <person name="Yuan T.T."/>
            <person name="Jiang B.G."/>
            <person name="Yang W.F."/>
            <person name="Lam T.T."/>
            <person name="Chang Q.C."/>
            <person name="Ding S.J."/>
            <person name="Wang X.J."/>
            <person name="Zhu J.G."/>
            <person name="Ruan X.D."/>
            <person name="Zhao L."/>
            <person name="Wei J.T."/>
            <person name="Ye R.Z."/>
            <person name="Que T.C."/>
            <person name="Du C.H."/>
            <person name="Zhou Y.H."/>
            <person name="Cheng J.X."/>
            <person name="Dai P.F."/>
            <person name="Guo W.B."/>
            <person name="Han X.H."/>
            <person name="Huang E.J."/>
            <person name="Li L.F."/>
            <person name="Wei W."/>
            <person name="Gao Y.C."/>
            <person name="Liu J.Z."/>
            <person name="Shao H.Z."/>
            <person name="Wang X."/>
            <person name="Wang C.C."/>
            <person name="Yang T.C."/>
            <person name="Huo Q.B."/>
            <person name="Li W."/>
            <person name="Chen H.Y."/>
            <person name="Chen S.E."/>
            <person name="Zhou L.G."/>
            <person name="Ni X.B."/>
            <person name="Tian J.H."/>
            <person name="Sheng Y."/>
            <person name="Liu T."/>
            <person name="Pan Y.S."/>
            <person name="Xia L.Y."/>
            <person name="Li J."/>
            <person name="Zhao F."/>
            <person name="Cao W.C."/>
        </authorList>
    </citation>
    <scope>NUCLEOTIDE SEQUENCE [LARGE SCALE GENOMIC DNA]</scope>
    <source>
        <strain evidence="3">HaeL-2018</strain>
    </source>
</reference>
<keyword evidence="4" id="KW-1185">Reference proteome</keyword>
<dbReference type="InterPro" id="IPR032675">
    <property type="entry name" value="LRR_dom_sf"/>
</dbReference>
<keyword evidence="1" id="KW-0732">Signal</keyword>
<dbReference type="Pfam" id="PF13855">
    <property type="entry name" value="LRR_8"/>
    <property type="match status" value="1"/>
</dbReference>
<dbReference type="PANTHER" id="PTHR45842:SF12">
    <property type="entry name" value="KEKKON 5, ISOFORM A"/>
    <property type="match status" value="1"/>
</dbReference>
<evidence type="ECO:0000256" key="1">
    <source>
        <dbReference type="ARBA" id="ARBA00022729"/>
    </source>
</evidence>
<evidence type="ECO:0000313" key="4">
    <source>
        <dbReference type="Proteomes" id="UP000821853"/>
    </source>
</evidence>
<gene>
    <name evidence="3" type="ORF">HPB48_012341</name>
</gene>
<keyword evidence="2" id="KW-0325">Glycoprotein</keyword>
<dbReference type="OrthoDB" id="6493596at2759"/>
<evidence type="ECO:0000256" key="2">
    <source>
        <dbReference type="ARBA" id="ARBA00023180"/>
    </source>
</evidence>
<comment type="caution">
    <text evidence="3">The sequence shown here is derived from an EMBL/GenBank/DDBJ whole genome shotgun (WGS) entry which is preliminary data.</text>
</comment>
<sequence>MVGPVYRRRARVAKGGMARRWLHCAAFWPPWKSHWRRRVRTGTTWNLHDQLRPVQVLHLHQRVQGGRLLSLRAAGAPLPRISGSCSRTAASTTTRRGASPTVTWTVLDFRNARVNSFTQFETGPNPFLGAEETLETIVFREDSTLPDSWQLLARLAKLAKLEFRNMAHLELTSDFNQLPATIDRVYIYNSTIGYVHPRWLSQLKALKLVIIRDTNLNRFLRSMLPRPASFLTELDLERNTLTSLPLDIGEEMPLLQFLNVGRNNITTIDERSLAPLRRNTTYVYLFGNPLRCDCKLRFVVGYQEEWTYSECAQPERLKGRYLGVLGAHELTCDAAEDGGQAT</sequence>
<organism evidence="3 4">
    <name type="scientific">Haemaphysalis longicornis</name>
    <name type="common">Bush tick</name>
    <dbReference type="NCBI Taxonomy" id="44386"/>
    <lineage>
        <taxon>Eukaryota</taxon>
        <taxon>Metazoa</taxon>
        <taxon>Ecdysozoa</taxon>
        <taxon>Arthropoda</taxon>
        <taxon>Chelicerata</taxon>
        <taxon>Arachnida</taxon>
        <taxon>Acari</taxon>
        <taxon>Parasitiformes</taxon>
        <taxon>Ixodida</taxon>
        <taxon>Ixodoidea</taxon>
        <taxon>Ixodidae</taxon>
        <taxon>Haemaphysalinae</taxon>
        <taxon>Haemaphysalis</taxon>
    </lineage>
</organism>
<dbReference type="EMBL" id="JABSTR010000004">
    <property type="protein sequence ID" value="KAH9369265.1"/>
    <property type="molecule type" value="Genomic_DNA"/>
</dbReference>
<dbReference type="Gene3D" id="3.80.10.10">
    <property type="entry name" value="Ribonuclease Inhibitor"/>
    <property type="match status" value="1"/>
</dbReference>
<dbReference type="OMA" id="YSHCASP"/>
<dbReference type="AlphaFoldDB" id="A0A9J6G3D7"/>
<dbReference type="SUPFAM" id="SSF52058">
    <property type="entry name" value="L domain-like"/>
    <property type="match status" value="1"/>
</dbReference>
<evidence type="ECO:0000313" key="3">
    <source>
        <dbReference type="EMBL" id="KAH9369265.1"/>
    </source>
</evidence>
<name>A0A9J6G3D7_HAELO</name>
<dbReference type="InterPro" id="IPR001611">
    <property type="entry name" value="Leu-rich_rpt"/>
</dbReference>